<evidence type="ECO:0000256" key="4">
    <source>
        <dbReference type="ARBA" id="ARBA00022723"/>
    </source>
</evidence>
<keyword evidence="3" id="KW-0349">Heme</keyword>
<keyword evidence="13" id="KW-1185">Reference proteome</keyword>
<keyword evidence="6" id="KW-0560">Oxidoreductase</keyword>
<dbReference type="PROSITE" id="PS00410">
    <property type="entry name" value="G_DYNAMIN_1"/>
    <property type="match status" value="1"/>
</dbReference>
<dbReference type="InterPro" id="IPR017972">
    <property type="entry name" value="Cyt_P450_CS"/>
</dbReference>
<dbReference type="GO" id="GO:0016559">
    <property type="term" value="P:peroxisome fission"/>
    <property type="evidence" value="ECO:0007669"/>
    <property type="project" value="TreeGrafter"/>
</dbReference>
<dbReference type="GO" id="GO:0003924">
    <property type="term" value="F:GTPase activity"/>
    <property type="evidence" value="ECO:0007669"/>
    <property type="project" value="InterPro"/>
</dbReference>
<keyword evidence="5 10" id="KW-0547">Nucleotide-binding</keyword>
<dbReference type="Pfam" id="PF02212">
    <property type="entry name" value="GED"/>
    <property type="match status" value="1"/>
</dbReference>
<dbReference type="GO" id="GO:0048312">
    <property type="term" value="P:intracellular distribution of mitochondria"/>
    <property type="evidence" value="ECO:0007669"/>
    <property type="project" value="TreeGrafter"/>
</dbReference>
<dbReference type="GO" id="GO:0005737">
    <property type="term" value="C:cytoplasm"/>
    <property type="evidence" value="ECO:0007669"/>
    <property type="project" value="TreeGrafter"/>
</dbReference>
<dbReference type="GO" id="GO:0020037">
    <property type="term" value="F:heme binding"/>
    <property type="evidence" value="ECO:0007669"/>
    <property type="project" value="InterPro"/>
</dbReference>
<dbReference type="Gene3D" id="1.10.630.10">
    <property type="entry name" value="Cytochrome P450"/>
    <property type="match status" value="1"/>
</dbReference>
<dbReference type="CDD" id="cd11054">
    <property type="entry name" value="CYP24A1-like"/>
    <property type="match status" value="1"/>
</dbReference>
<dbReference type="InterPro" id="IPR001401">
    <property type="entry name" value="Dynamin_GTPase"/>
</dbReference>
<protein>
    <submittedName>
        <fullName evidence="12">CLUMA_CG000842, isoform A</fullName>
    </submittedName>
</protein>
<dbReference type="PROSITE" id="PS51718">
    <property type="entry name" value="G_DYNAMIN_2"/>
    <property type="match status" value="1"/>
</dbReference>
<dbReference type="EMBL" id="CVRI01000003">
    <property type="protein sequence ID" value="CRK87076.1"/>
    <property type="molecule type" value="Genomic_DNA"/>
</dbReference>
<name>A0A1J1HI40_9DIPT</name>
<dbReference type="InterPro" id="IPR030381">
    <property type="entry name" value="G_DYNAMIN_dom"/>
</dbReference>
<dbReference type="OrthoDB" id="3945418at2759"/>
<dbReference type="InterPro" id="IPR003130">
    <property type="entry name" value="GED"/>
</dbReference>
<dbReference type="STRING" id="568069.A0A1J1HI40"/>
<comment type="cofactor">
    <cofactor evidence="1">
        <name>heme</name>
        <dbReference type="ChEBI" id="CHEBI:30413"/>
    </cofactor>
</comment>
<keyword evidence="9 10" id="KW-0342">GTP-binding</keyword>
<accession>A0A1J1HI40</accession>
<evidence type="ECO:0000256" key="2">
    <source>
        <dbReference type="ARBA" id="ARBA00010617"/>
    </source>
</evidence>
<evidence type="ECO:0000259" key="11">
    <source>
        <dbReference type="PROSITE" id="PS51718"/>
    </source>
</evidence>
<keyword evidence="7" id="KW-0408">Iron</keyword>
<evidence type="ECO:0000256" key="6">
    <source>
        <dbReference type="ARBA" id="ARBA00023002"/>
    </source>
</evidence>
<keyword evidence="4" id="KW-0479">Metal-binding</keyword>
<gene>
    <name evidence="12" type="ORF">CLUMA_CG000842</name>
</gene>
<dbReference type="GO" id="GO:0016020">
    <property type="term" value="C:membrane"/>
    <property type="evidence" value="ECO:0007669"/>
    <property type="project" value="TreeGrafter"/>
</dbReference>
<dbReference type="FunFam" id="1.10.630.10:FF:000006">
    <property type="entry name" value="Cytochrome P450 302a1, mitochondrial"/>
    <property type="match status" value="1"/>
</dbReference>
<dbReference type="InterPro" id="IPR036396">
    <property type="entry name" value="Cyt_P450_sf"/>
</dbReference>
<proteinExistence type="inferred from homology"/>
<evidence type="ECO:0000256" key="7">
    <source>
        <dbReference type="ARBA" id="ARBA00023004"/>
    </source>
</evidence>
<evidence type="ECO:0000256" key="10">
    <source>
        <dbReference type="RuleBase" id="RU003932"/>
    </source>
</evidence>
<comment type="similarity">
    <text evidence="2">Belongs to the cytochrome P450 family.</text>
</comment>
<dbReference type="InterPro" id="IPR045063">
    <property type="entry name" value="Dynamin_N"/>
</dbReference>
<evidence type="ECO:0000256" key="9">
    <source>
        <dbReference type="ARBA" id="ARBA00023134"/>
    </source>
</evidence>
<dbReference type="GO" id="GO:0005525">
    <property type="term" value="F:GTP binding"/>
    <property type="evidence" value="ECO:0007669"/>
    <property type="project" value="UniProtKB-KW"/>
</dbReference>
<evidence type="ECO:0000256" key="8">
    <source>
        <dbReference type="ARBA" id="ARBA00023033"/>
    </source>
</evidence>
<dbReference type="GO" id="GO:0016705">
    <property type="term" value="F:oxidoreductase activity, acting on paired donors, with incorporation or reduction of molecular oxygen"/>
    <property type="evidence" value="ECO:0007669"/>
    <property type="project" value="InterPro"/>
</dbReference>
<sequence>MNEFISVVNKLQDALSNVYTDTSNEIHLPQIVVIGSQSAGKSSVIESIVGRSFLPRGTGIVTRRPLILQLIKQEEIKNVKCESSEEIFRMFSKKLRQFSKNMDNSNNKFSFHEGIAPTDDNDVGNWLEEEFSDQEDEVDEDEDELSDEWIEFLHNPEKKFTNYSDVCKEIERQTDIVAGKDKGISDEPISLKVYSPRVVNLTLVDLPGFTKVAVGDQPEDIEDQIKNMVMNYIDNPNSIVLAVTAANTDIATSEALKFAKQVDKNGERTVAVLTKLDLMDKGTDAYDILSGNVYEVKLGIIGVVNRSQQDIIDKKGIDDQLKSESEFFEENYPKLAKKSGTTYLASKLSRILISHIKKTLPDLRKRIKQGKLTQKKELELYGAEIIDKTATFYDIVNEFVNYYRKVIEGSSNSNIKIYRIIHEDFSENLLEIIPNIDEISKSSDIKSILEKSIRPKLFKLPYFDKYFEEYVSHFIEELRGPSLDCAEKVSDEMKSNVNKLGTESQIYLDRFPILYEKLFAATHKLIEKCLCEVRNWIEFEINRQLAYINFEHPDFDKISFMKTENEENLRPDEMGQKLLVIYNVLIKGENKNDKLTESEKKNYMILKELVTNYFSIVRKQIQDLVPKNIIFGLVNTVHKELKNIPTEILASTNGSYDFMEEPEDIKSKRKNIEKKLECEMLKIIANNLLLFGRGSIDQVRMVATKAQHAVDYKIQNEWKDAKPYEDIPALSKFQLTRRFLPGGKYYKKSFTEMHRLMRIEYGDIVKFPSVLGRPEMLMIFNVEDSEMLFRFEGQYPFRRILETLEHYRKTIRPEIYSEYASLFQGQHEKWHRTRTLVNPVLLKPATVKQYIPQVEEIAKEFVEMIVKKRDENNEVPAQFSDYANMWSMESITCITLNRRLGILNQNYHDENAEKLIKLIRQFFVLTIDFEVSASIWKYYETKGFKKLMDVYDGMTDIILYYVEKSIEDIKTKPPGGGHEESILEKLVKINKKVAVVMCADSMLAGVDTTSSAFIGILYCLAKNQDKQEKLREELRNILPEKNYKLTPENMQSMPYLRGVIKEGLRLYPPTAGNMRAAGSDIVLSGYRVPKETQVVMGTTLAHYDEKLFPRPKEFIPERWLKDNTDPQCPHSRNSHPFSFLPFGFGPRKCVGHRIAELEIEVLLTRIIRDYKVEWHYPDMKIRSVMVNIPDGDLKFKFTEV</sequence>
<dbReference type="GO" id="GO:0004497">
    <property type="term" value="F:monooxygenase activity"/>
    <property type="evidence" value="ECO:0007669"/>
    <property type="project" value="UniProtKB-KW"/>
</dbReference>
<dbReference type="InterPro" id="IPR000375">
    <property type="entry name" value="Dynamin_stalk"/>
</dbReference>
<dbReference type="Gene3D" id="1.20.120.1240">
    <property type="entry name" value="Dynamin, middle domain"/>
    <property type="match status" value="1"/>
</dbReference>
<dbReference type="Proteomes" id="UP000183832">
    <property type="component" value="Unassembled WGS sequence"/>
</dbReference>
<keyword evidence="8" id="KW-0503">Monooxygenase</keyword>
<dbReference type="PRINTS" id="PR00195">
    <property type="entry name" value="DYNAMIN"/>
</dbReference>
<dbReference type="Pfam" id="PF00350">
    <property type="entry name" value="Dynamin_N"/>
    <property type="match status" value="2"/>
</dbReference>
<comment type="similarity">
    <text evidence="10">Belongs to the TRAFAC class dynamin-like GTPase superfamily. Dynamin/Fzo/YdjA family.</text>
</comment>
<dbReference type="GO" id="GO:0006897">
    <property type="term" value="P:endocytosis"/>
    <property type="evidence" value="ECO:0007669"/>
    <property type="project" value="TreeGrafter"/>
</dbReference>
<evidence type="ECO:0000256" key="5">
    <source>
        <dbReference type="ARBA" id="ARBA00022741"/>
    </source>
</evidence>
<dbReference type="SUPFAM" id="SSF52540">
    <property type="entry name" value="P-loop containing nucleoside triphosphate hydrolases"/>
    <property type="match status" value="1"/>
</dbReference>
<dbReference type="InterPro" id="IPR022812">
    <property type="entry name" value="Dynamin"/>
</dbReference>
<dbReference type="AlphaFoldDB" id="A0A1J1HI40"/>
<evidence type="ECO:0000256" key="3">
    <source>
        <dbReference type="ARBA" id="ARBA00022617"/>
    </source>
</evidence>
<dbReference type="GO" id="GO:0008017">
    <property type="term" value="F:microtubule binding"/>
    <property type="evidence" value="ECO:0007669"/>
    <property type="project" value="TreeGrafter"/>
</dbReference>
<dbReference type="PANTHER" id="PTHR11566:SF21">
    <property type="entry name" value="DYNAMIN RELATED PROTEIN 1, ISOFORM A"/>
    <property type="match status" value="1"/>
</dbReference>
<feature type="domain" description="Dynamin-type G" evidence="11">
    <location>
        <begin position="25"/>
        <end position="361"/>
    </location>
</feature>
<dbReference type="SUPFAM" id="SSF48264">
    <property type="entry name" value="Cytochrome P450"/>
    <property type="match status" value="1"/>
</dbReference>
<dbReference type="GO" id="GO:0005874">
    <property type="term" value="C:microtubule"/>
    <property type="evidence" value="ECO:0007669"/>
    <property type="project" value="TreeGrafter"/>
</dbReference>
<dbReference type="SMART" id="SM00053">
    <property type="entry name" value="DYNc"/>
    <property type="match status" value="1"/>
</dbReference>
<dbReference type="Pfam" id="PF01031">
    <property type="entry name" value="Dynamin_M"/>
    <property type="match status" value="1"/>
</dbReference>
<dbReference type="CDD" id="cd08771">
    <property type="entry name" value="DLP_1"/>
    <property type="match status" value="1"/>
</dbReference>
<dbReference type="InterPro" id="IPR001128">
    <property type="entry name" value="Cyt_P450"/>
</dbReference>
<dbReference type="PANTHER" id="PTHR11566">
    <property type="entry name" value="DYNAMIN"/>
    <property type="match status" value="1"/>
</dbReference>
<dbReference type="InterPro" id="IPR019762">
    <property type="entry name" value="Dynamin_GTPase_CS"/>
</dbReference>
<evidence type="ECO:0000256" key="1">
    <source>
        <dbReference type="ARBA" id="ARBA00001971"/>
    </source>
</evidence>
<dbReference type="Gene3D" id="3.40.50.300">
    <property type="entry name" value="P-loop containing nucleotide triphosphate hydrolases"/>
    <property type="match status" value="1"/>
</dbReference>
<reference evidence="12 13" key="1">
    <citation type="submission" date="2015-04" db="EMBL/GenBank/DDBJ databases">
        <authorList>
            <person name="Syromyatnikov M.Y."/>
            <person name="Popov V.N."/>
        </authorList>
    </citation>
    <scope>NUCLEOTIDE SEQUENCE [LARGE SCALE GENOMIC DNA]</scope>
</reference>
<dbReference type="InterPro" id="IPR027417">
    <property type="entry name" value="P-loop_NTPase"/>
</dbReference>
<organism evidence="12 13">
    <name type="scientific">Clunio marinus</name>
    <dbReference type="NCBI Taxonomy" id="568069"/>
    <lineage>
        <taxon>Eukaryota</taxon>
        <taxon>Metazoa</taxon>
        <taxon>Ecdysozoa</taxon>
        <taxon>Arthropoda</taxon>
        <taxon>Hexapoda</taxon>
        <taxon>Insecta</taxon>
        <taxon>Pterygota</taxon>
        <taxon>Neoptera</taxon>
        <taxon>Endopterygota</taxon>
        <taxon>Diptera</taxon>
        <taxon>Nematocera</taxon>
        <taxon>Chironomoidea</taxon>
        <taxon>Chironomidae</taxon>
        <taxon>Clunio</taxon>
    </lineage>
</organism>
<evidence type="ECO:0000313" key="13">
    <source>
        <dbReference type="Proteomes" id="UP000183832"/>
    </source>
</evidence>
<dbReference type="GO" id="GO:0000266">
    <property type="term" value="P:mitochondrial fission"/>
    <property type="evidence" value="ECO:0007669"/>
    <property type="project" value="TreeGrafter"/>
</dbReference>
<evidence type="ECO:0000313" key="12">
    <source>
        <dbReference type="EMBL" id="CRK87076.1"/>
    </source>
</evidence>
<dbReference type="PROSITE" id="PS00086">
    <property type="entry name" value="CYTOCHROME_P450"/>
    <property type="match status" value="1"/>
</dbReference>
<dbReference type="GO" id="GO:0005506">
    <property type="term" value="F:iron ion binding"/>
    <property type="evidence" value="ECO:0007669"/>
    <property type="project" value="InterPro"/>
</dbReference>
<dbReference type="Pfam" id="PF00067">
    <property type="entry name" value="p450"/>
    <property type="match status" value="1"/>
</dbReference>